<keyword evidence="6 8" id="KW-1133">Transmembrane helix</keyword>
<evidence type="ECO:0000256" key="5">
    <source>
        <dbReference type="ARBA" id="ARBA00022692"/>
    </source>
</evidence>
<dbReference type="EMBL" id="LT799839">
    <property type="protein sequence ID" value="SLK16935.1"/>
    <property type="molecule type" value="Genomic_DNA"/>
</dbReference>
<dbReference type="PANTHER" id="PTHR21716:SF53">
    <property type="entry name" value="PERMEASE PERM-RELATED"/>
    <property type="match status" value="1"/>
</dbReference>
<sequence>MKIYKKYKTLINKIILITLILLSIFIYFKVDTINNIVNIVFIGFIFAYALNPIRNSISERFNISKRISSIILIIFIVTLILIMLYLVVPTILKESLNFGEMLDNIEKYISDLAIKLKINDISFFQSIYTQINEEVNRFLSGFSNNFIENMMGIFENLVSFAIVPIVTYYFLVDGDLIYNKILLILPTEKRVIAKKAINNIDRILSRYIISQLLLSLIIGVLTFIILMIIDVKFAFILAVLNGILNIIPYFGPIIGGIPAVIIALIDSPTKALWTIIGVFLLQQIEGNILSPKITGDSTNMHPIIIIILLLIGEKIGGFAGMVLAVPIGVIIKVIYDDINDYLF</sequence>
<dbReference type="AlphaFoldDB" id="A0A1U6J9I8"/>
<feature type="transmembrane region" description="Helical" evidence="8">
    <location>
        <begin position="272"/>
        <end position="290"/>
    </location>
</feature>
<evidence type="ECO:0000256" key="2">
    <source>
        <dbReference type="ARBA" id="ARBA00009773"/>
    </source>
</evidence>
<feature type="transmembrane region" description="Helical" evidence="8">
    <location>
        <begin position="153"/>
        <end position="172"/>
    </location>
</feature>
<evidence type="ECO:0000313" key="10">
    <source>
        <dbReference type="Proteomes" id="UP000190476"/>
    </source>
</evidence>
<keyword evidence="5 8" id="KW-0812">Transmembrane</keyword>
<dbReference type="STRING" id="1351755.CCH01_11440"/>
<keyword evidence="7 8" id="KW-0472">Membrane</keyword>
<keyword evidence="10" id="KW-1185">Reference proteome</keyword>
<dbReference type="GO" id="GO:0005886">
    <property type="term" value="C:plasma membrane"/>
    <property type="evidence" value="ECO:0007669"/>
    <property type="project" value="UniProtKB-SubCell"/>
</dbReference>
<evidence type="ECO:0000256" key="3">
    <source>
        <dbReference type="ARBA" id="ARBA00022448"/>
    </source>
</evidence>
<evidence type="ECO:0000256" key="6">
    <source>
        <dbReference type="ARBA" id="ARBA00022989"/>
    </source>
</evidence>
<feature type="transmembrane region" description="Helical" evidence="8">
    <location>
        <begin position="33"/>
        <end position="50"/>
    </location>
</feature>
<dbReference type="GeneID" id="66301482"/>
<reference evidence="10" key="1">
    <citation type="submission" date="2017-03" db="EMBL/GenBank/DDBJ databases">
        <authorList>
            <person name="Falquet L."/>
            <person name="Falquet L."/>
        </authorList>
    </citation>
    <scope>NUCLEOTIDE SEQUENCE [LARGE SCALE GENOMIC DNA]</scope>
</reference>
<gene>
    <name evidence="9" type="ORF">CCH01_11440</name>
</gene>
<dbReference type="InterPro" id="IPR002549">
    <property type="entry name" value="AI-2E-like"/>
</dbReference>
<comment type="subcellular location">
    <subcellularLocation>
        <location evidence="1">Cell membrane</location>
        <topology evidence="1">Multi-pass membrane protein</topology>
    </subcellularLocation>
</comment>
<evidence type="ECO:0000256" key="8">
    <source>
        <dbReference type="SAM" id="Phobius"/>
    </source>
</evidence>
<keyword evidence="4" id="KW-1003">Cell membrane</keyword>
<evidence type="ECO:0000313" key="9">
    <source>
        <dbReference type="EMBL" id="SLK16935.1"/>
    </source>
</evidence>
<feature type="transmembrane region" description="Helical" evidence="8">
    <location>
        <begin position="212"/>
        <end position="240"/>
    </location>
</feature>
<organism evidence="9 10">
    <name type="scientific">Clostridium chauvoei JF4335</name>
    <dbReference type="NCBI Taxonomy" id="1351755"/>
    <lineage>
        <taxon>Bacteria</taxon>
        <taxon>Bacillati</taxon>
        <taxon>Bacillota</taxon>
        <taxon>Clostridia</taxon>
        <taxon>Eubacteriales</taxon>
        <taxon>Clostridiaceae</taxon>
        <taxon>Clostridium</taxon>
    </lineage>
</organism>
<feature type="transmembrane region" description="Helical" evidence="8">
    <location>
        <begin position="70"/>
        <end position="92"/>
    </location>
</feature>
<dbReference type="Pfam" id="PF01594">
    <property type="entry name" value="AI-2E_transport"/>
    <property type="match status" value="1"/>
</dbReference>
<protein>
    <submittedName>
        <fullName evidence="9">Putative Permease</fullName>
    </submittedName>
</protein>
<dbReference type="OrthoDB" id="9793390at2"/>
<comment type="similarity">
    <text evidence="2">Belongs to the autoinducer-2 exporter (AI-2E) (TC 2.A.86) family.</text>
</comment>
<evidence type="ECO:0000256" key="4">
    <source>
        <dbReference type="ARBA" id="ARBA00022475"/>
    </source>
</evidence>
<dbReference type="RefSeq" id="WP_079481299.1">
    <property type="nucleotide sequence ID" value="NZ_CBML010000006.1"/>
</dbReference>
<dbReference type="Proteomes" id="UP000190476">
    <property type="component" value="Chromosome I"/>
</dbReference>
<dbReference type="PANTHER" id="PTHR21716">
    <property type="entry name" value="TRANSMEMBRANE PROTEIN"/>
    <property type="match status" value="1"/>
</dbReference>
<dbReference type="GO" id="GO:0055085">
    <property type="term" value="P:transmembrane transport"/>
    <property type="evidence" value="ECO:0007669"/>
    <property type="project" value="TreeGrafter"/>
</dbReference>
<evidence type="ECO:0000256" key="1">
    <source>
        <dbReference type="ARBA" id="ARBA00004651"/>
    </source>
</evidence>
<feature type="transmembrane region" description="Helical" evidence="8">
    <location>
        <begin position="10"/>
        <end position="27"/>
    </location>
</feature>
<feature type="transmembrane region" description="Helical" evidence="8">
    <location>
        <begin position="246"/>
        <end position="265"/>
    </location>
</feature>
<name>A0A1U6J9I8_9CLOT</name>
<accession>A0A1U6J9I8</accession>
<feature type="transmembrane region" description="Helical" evidence="8">
    <location>
        <begin position="302"/>
        <end position="335"/>
    </location>
</feature>
<proteinExistence type="inferred from homology"/>
<evidence type="ECO:0000256" key="7">
    <source>
        <dbReference type="ARBA" id="ARBA00023136"/>
    </source>
</evidence>
<keyword evidence="3" id="KW-0813">Transport</keyword>